<evidence type="ECO:0000313" key="1">
    <source>
        <dbReference type="EMBL" id="VYT23414.1"/>
    </source>
</evidence>
<organism evidence="1">
    <name type="scientific">[Clostridium] nexile</name>
    <dbReference type="NCBI Taxonomy" id="29361"/>
    <lineage>
        <taxon>Bacteria</taxon>
        <taxon>Bacillati</taxon>
        <taxon>Bacillota</taxon>
        <taxon>Clostridia</taxon>
        <taxon>Lachnospirales</taxon>
        <taxon>Lachnospiraceae</taxon>
        <taxon>Tyzzerella</taxon>
    </lineage>
</organism>
<reference evidence="1" key="1">
    <citation type="submission" date="2019-11" db="EMBL/GenBank/DDBJ databases">
        <authorList>
            <person name="Feng L."/>
        </authorList>
    </citation>
    <scope>NUCLEOTIDE SEQUENCE</scope>
    <source>
        <strain evidence="1">CnexileLFYP112</strain>
    </source>
</reference>
<name>A0A6N2UZ09_9FIRM</name>
<accession>A0A6N2UZ09</accession>
<protein>
    <submittedName>
        <fullName evidence="1">Uncharacterized protein</fullName>
    </submittedName>
</protein>
<sequence>MRRFGRFLGLDGEGVVELDDRLVCVEALTLYLRPHGESIESGAAGQGDVEHARAEHLGVDGAALEGLPLRLVDGDGERKAQGNLRERAHRVGDKLLRGVAVITDEVAHGGFQYLPFLLAHLDGVLAVIKLDCDAIHPCFQDRPQRAVRETVVGHVGEQHHACALHEAQLIVGGLVRGLNIAIGVRRIRPRPRAHALQLPHAFVVDGGCHAIRGAQPQVISRCPLAVGDGALIEVADAVPIADAGAVELADELGVALAHDLGEDVRLEVHALPQLGLEGVAVIVARPQLHQHLAVIVGHDRRELEEVAHEHDLLPARDALGGEHHVHDALEQVDAAHGNLVYDDDLGLVEHLARERLLVLVMRVEHAETDLQGAVDGRAVM</sequence>
<dbReference type="EMBL" id="CACRTG010000021">
    <property type="protein sequence ID" value="VYT23414.1"/>
    <property type="molecule type" value="Genomic_DNA"/>
</dbReference>
<gene>
    <name evidence="1" type="ORF">CNLFYP112_02395</name>
</gene>
<proteinExistence type="predicted"/>
<dbReference type="AlphaFoldDB" id="A0A6N2UZ09"/>